<dbReference type="Pfam" id="PF10469">
    <property type="entry name" value="AKAP7_NLS"/>
    <property type="match status" value="1"/>
</dbReference>
<name>A0A7S0SVQ5_9CHLO</name>
<dbReference type="InterPro" id="IPR009097">
    <property type="entry name" value="Cyclic_Pdiesterase"/>
</dbReference>
<proteinExistence type="predicted"/>
<evidence type="ECO:0000313" key="2">
    <source>
        <dbReference type="EMBL" id="CAD8716719.1"/>
    </source>
</evidence>
<evidence type="ECO:0000259" key="1">
    <source>
        <dbReference type="Pfam" id="PF10469"/>
    </source>
</evidence>
<protein>
    <recommendedName>
        <fullName evidence="1">A-kinase anchor protein 7-like phosphoesterase domain-containing protein</fullName>
    </recommendedName>
</protein>
<dbReference type="InterPro" id="IPR019510">
    <property type="entry name" value="AKAP7-like_phosphoesterase"/>
</dbReference>
<reference evidence="2" key="1">
    <citation type="submission" date="2021-01" db="EMBL/GenBank/DDBJ databases">
        <authorList>
            <person name="Corre E."/>
            <person name="Pelletier E."/>
            <person name="Niang G."/>
            <person name="Scheremetjew M."/>
            <person name="Finn R."/>
            <person name="Kale V."/>
            <person name="Holt S."/>
            <person name="Cochrane G."/>
            <person name="Meng A."/>
            <person name="Brown T."/>
            <person name="Cohen L."/>
        </authorList>
    </citation>
    <scope>NUCLEOTIDE SEQUENCE</scope>
    <source>
        <strain evidence="2">SL-175</strain>
    </source>
</reference>
<dbReference type="AlphaFoldDB" id="A0A7S0SVQ5"/>
<dbReference type="GO" id="GO:0034237">
    <property type="term" value="F:protein kinase A regulatory subunit binding"/>
    <property type="evidence" value="ECO:0007669"/>
    <property type="project" value="TreeGrafter"/>
</dbReference>
<dbReference type="Gene3D" id="3.90.1140.10">
    <property type="entry name" value="Cyclic phosphodiesterase"/>
    <property type="match status" value="1"/>
</dbReference>
<dbReference type="GO" id="GO:0010738">
    <property type="term" value="P:regulation of protein kinase A signaling"/>
    <property type="evidence" value="ECO:0007669"/>
    <property type="project" value="TreeGrafter"/>
</dbReference>
<gene>
    <name evidence="2" type="ORF">MANT1106_LOCUS17425</name>
</gene>
<dbReference type="PANTHER" id="PTHR15934:SF2">
    <property type="entry name" value="A-KINASE ANCHOR PROTEIN 7-LIKE PHOSPHOESTERASE DOMAIN-CONTAINING PROTEIN"/>
    <property type="match status" value="1"/>
</dbReference>
<organism evidence="2">
    <name type="scientific">Mantoniella antarctica</name>
    <dbReference type="NCBI Taxonomy" id="81844"/>
    <lineage>
        <taxon>Eukaryota</taxon>
        <taxon>Viridiplantae</taxon>
        <taxon>Chlorophyta</taxon>
        <taxon>Mamiellophyceae</taxon>
        <taxon>Mamiellales</taxon>
        <taxon>Mamiellaceae</taxon>
        <taxon>Mantoniella</taxon>
    </lineage>
</organism>
<dbReference type="SUPFAM" id="SSF55144">
    <property type="entry name" value="LigT-like"/>
    <property type="match status" value="1"/>
</dbReference>
<dbReference type="InterPro" id="IPR052641">
    <property type="entry name" value="AKAP7_isoform_gamma"/>
</dbReference>
<accession>A0A7S0SVQ5</accession>
<sequence>MAFFSTTSFGKPRADVGARVNLGICNHLCTSTLLHAKHASMPNYFISARVKLSQGALNTVEDFHDLLTDLAPEHGIPVPASSAHVTLATLDLPNDVAISDAIEALQTLSPEMRGGPLRITLQGLGHFYRRVVFVEVKEDTRNEGRLATLAAAVRMAMVTAGVKVGTLPFKAHVTLGKSSNSALLPYNDLKRGFERFDLGKIVVEQLELCPMGVPREGQYYTVCSAVSF</sequence>
<dbReference type="GO" id="GO:0005829">
    <property type="term" value="C:cytosol"/>
    <property type="evidence" value="ECO:0007669"/>
    <property type="project" value="TreeGrafter"/>
</dbReference>
<feature type="domain" description="A-kinase anchor protein 7-like phosphoesterase" evidence="1">
    <location>
        <begin position="42"/>
        <end position="228"/>
    </location>
</feature>
<dbReference type="PANTHER" id="PTHR15934">
    <property type="entry name" value="RNA 2',3'-CYCLIC PHOSPHODIESTERASE"/>
    <property type="match status" value="1"/>
</dbReference>
<dbReference type="EMBL" id="HBFC01029235">
    <property type="protein sequence ID" value="CAD8716719.1"/>
    <property type="molecule type" value="Transcribed_RNA"/>
</dbReference>